<sequence length="150" mass="17033">MLDFFLGKKKTITHPILGKITSDRVRGKDKTKIYSWSTTVSLEPKAEETSIFLEGNESGPFANHLNFASQLIENWKTKFISKLEVEIAKGNCGKIEKHLNWKQDFYLAAIYSMNGKSLDFEVSLESINSNATDVIGVFYRNGIITTIEEY</sequence>
<dbReference type="Proteomes" id="UP000183257">
    <property type="component" value="Unassembled WGS sequence"/>
</dbReference>
<dbReference type="AlphaFoldDB" id="A0A1K1MN74"/>
<evidence type="ECO:0000313" key="2">
    <source>
        <dbReference type="Proteomes" id="UP000183257"/>
    </source>
</evidence>
<dbReference type="RefSeq" id="WP_072302401.1">
    <property type="nucleotide sequence ID" value="NZ_FPIY01000001.1"/>
</dbReference>
<keyword evidence="2" id="KW-1185">Reference proteome</keyword>
<gene>
    <name evidence="1" type="ORF">SAMN05660313_00743</name>
</gene>
<protein>
    <submittedName>
        <fullName evidence="1">Uncharacterized protein</fullName>
    </submittedName>
</protein>
<dbReference type="OrthoDB" id="1442665at2"/>
<organism evidence="1 2">
    <name type="scientific">Cellulophaga fucicola</name>
    <dbReference type="NCBI Taxonomy" id="76595"/>
    <lineage>
        <taxon>Bacteria</taxon>
        <taxon>Pseudomonadati</taxon>
        <taxon>Bacteroidota</taxon>
        <taxon>Flavobacteriia</taxon>
        <taxon>Flavobacteriales</taxon>
        <taxon>Flavobacteriaceae</taxon>
        <taxon>Cellulophaga</taxon>
    </lineage>
</organism>
<evidence type="ECO:0000313" key="1">
    <source>
        <dbReference type="EMBL" id="SFW24620.1"/>
    </source>
</evidence>
<name>A0A1K1MN74_9FLAO</name>
<dbReference type="EMBL" id="FPIY01000001">
    <property type="protein sequence ID" value="SFW24620.1"/>
    <property type="molecule type" value="Genomic_DNA"/>
</dbReference>
<dbReference type="STRING" id="76595.SAMN05660313_00743"/>
<proteinExistence type="predicted"/>
<reference evidence="2" key="1">
    <citation type="submission" date="2016-11" db="EMBL/GenBank/DDBJ databases">
        <authorList>
            <person name="Varghese N."/>
            <person name="Submissions S."/>
        </authorList>
    </citation>
    <scope>NUCLEOTIDE SEQUENCE [LARGE SCALE GENOMIC DNA]</scope>
    <source>
        <strain evidence="2">DSM 24786</strain>
    </source>
</reference>
<accession>A0A1K1MN74</accession>